<dbReference type="PANTHER" id="PTHR23112">
    <property type="entry name" value="G PROTEIN-COUPLED RECEPTOR 157-RELATED"/>
    <property type="match status" value="1"/>
</dbReference>
<feature type="transmembrane region" description="Helical" evidence="5">
    <location>
        <begin position="291"/>
        <end position="311"/>
    </location>
</feature>
<accession>A0A7S2LMS2</accession>
<feature type="transmembrane region" description="Helical" evidence="5">
    <location>
        <begin position="260"/>
        <end position="279"/>
    </location>
</feature>
<evidence type="ECO:0000256" key="2">
    <source>
        <dbReference type="ARBA" id="ARBA00022692"/>
    </source>
</evidence>
<reference evidence="6" key="1">
    <citation type="submission" date="2021-01" db="EMBL/GenBank/DDBJ databases">
        <authorList>
            <person name="Corre E."/>
            <person name="Pelletier E."/>
            <person name="Niang G."/>
            <person name="Scheremetjew M."/>
            <person name="Finn R."/>
            <person name="Kale V."/>
            <person name="Holt S."/>
            <person name="Cochrane G."/>
            <person name="Meng A."/>
            <person name="Brown T."/>
            <person name="Cohen L."/>
        </authorList>
    </citation>
    <scope>NUCLEOTIDE SEQUENCE</scope>
    <source>
        <strain evidence="6">B650</strain>
    </source>
</reference>
<keyword evidence="3 5" id="KW-1133">Transmembrane helix</keyword>
<name>A0A7S2LMS2_9STRA</name>
<feature type="transmembrane region" description="Helical" evidence="5">
    <location>
        <begin position="148"/>
        <end position="167"/>
    </location>
</feature>
<dbReference type="PANTHER" id="PTHR23112:SF0">
    <property type="entry name" value="TRANSMEMBRANE PROTEIN 116"/>
    <property type="match status" value="1"/>
</dbReference>
<feature type="transmembrane region" description="Helical" evidence="5">
    <location>
        <begin position="59"/>
        <end position="77"/>
    </location>
</feature>
<dbReference type="GO" id="GO:0007189">
    <property type="term" value="P:adenylate cyclase-activating G protein-coupled receptor signaling pathway"/>
    <property type="evidence" value="ECO:0007669"/>
    <property type="project" value="TreeGrafter"/>
</dbReference>
<evidence type="ECO:0000313" key="6">
    <source>
        <dbReference type="EMBL" id="CAD9609270.1"/>
    </source>
</evidence>
<dbReference type="GO" id="GO:0005886">
    <property type="term" value="C:plasma membrane"/>
    <property type="evidence" value="ECO:0007669"/>
    <property type="project" value="TreeGrafter"/>
</dbReference>
<proteinExistence type="predicted"/>
<keyword evidence="2 5" id="KW-0812">Transmembrane</keyword>
<dbReference type="Gene3D" id="1.20.1070.10">
    <property type="entry name" value="Rhodopsin 7-helix transmembrane proteins"/>
    <property type="match status" value="1"/>
</dbReference>
<evidence type="ECO:0008006" key="7">
    <source>
        <dbReference type="Google" id="ProtNLM"/>
    </source>
</evidence>
<dbReference type="SUPFAM" id="SSF81321">
    <property type="entry name" value="Family A G protein-coupled receptor-like"/>
    <property type="match status" value="1"/>
</dbReference>
<gene>
    <name evidence="6" type="ORF">LDAN0321_LOCUS19396</name>
</gene>
<dbReference type="AlphaFoldDB" id="A0A7S2LMS2"/>
<sequence>MDADLSSSQQCYLDWTYDQKKLISIAPRIPCVLSIIGSGYIICNIINENKWSSSLCNRLMFGMSVCDMIGSFAQFFTTLPMPADAVVDGGPSIDKCYFGNLGNATACELQGFLIHSFTIAVPIYNASLCIFYLLYVRHDWDEQRLRKIEPLMHGFALYPMITAILIWNNGLFNPGITFCWIARYPLGCSQDGEVECVRGESTFITRWLAVAAPLAVSFITIIITMALLCLFVYQQDARIAAFRPEDQRNYECSRKVFWRACRYVGAYLLVWLPTIAYVVNTSSFGYDGFEFALFVFLIVPLQGALNAMIFSEDCLSCWYCRRSISRIFGISASDDDSVFDADVSVATAVETACVSAASA</sequence>
<comment type="subcellular location">
    <subcellularLocation>
        <location evidence="1">Membrane</location>
        <topology evidence="1">Multi-pass membrane protein</topology>
    </subcellularLocation>
</comment>
<evidence type="ECO:0000256" key="5">
    <source>
        <dbReference type="SAM" id="Phobius"/>
    </source>
</evidence>
<dbReference type="GO" id="GO:0004930">
    <property type="term" value="F:G protein-coupled receptor activity"/>
    <property type="evidence" value="ECO:0007669"/>
    <property type="project" value="TreeGrafter"/>
</dbReference>
<protein>
    <recommendedName>
        <fullName evidence="7">G-protein coupled receptors family 2 profile 2 domain-containing protein</fullName>
    </recommendedName>
</protein>
<feature type="transmembrane region" description="Helical" evidence="5">
    <location>
        <begin position="207"/>
        <end position="233"/>
    </location>
</feature>
<dbReference type="EMBL" id="HBGY01031121">
    <property type="protein sequence ID" value="CAD9609270.1"/>
    <property type="molecule type" value="Transcribed_RNA"/>
</dbReference>
<feature type="transmembrane region" description="Helical" evidence="5">
    <location>
        <begin position="25"/>
        <end position="47"/>
    </location>
</feature>
<feature type="transmembrane region" description="Helical" evidence="5">
    <location>
        <begin position="112"/>
        <end position="136"/>
    </location>
</feature>
<evidence type="ECO:0000256" key="1">
    <source>
        <dbReference type="ARBA" id="ARBA00004141"/>
    </source>
</evidence>
<keyword evidence="4 5" id="KW-0472">Membrane</keyword>
<evidence type="ECO:0000256" key="3">
    <source>
        <dbReference type="ARBA" id="ARBA00022989"/>
    </source>
</evidence>
<organism evidence="6">
    <name type="scientific">Leptocylindrus danicus</name>
    <dbReference type="NCBI Taxonomy" id="163516"/>
    <lineage>
        <taxon>Eukaryota</taxon>
        <taxon>Sar</taxon>
        <taxon>Stramenopiles</taxon>
        <taxon>Ochrophyta</taxon>
        <taxon>Bacillariophyta</taxon>
        <taxon>Coscinodiscophyceae</taxon>
        <taxon>Chaetocerotophycidae</taxon>
        <taxon>Leptocylindrales</taxon>
        <taxon>Leptocylindraceae</taxon>
        <taxon>Leptocylindrus</taxon>
    </lineage>
</organism>
<evidence type="ECO:0000256" key="4">
    <source>
        <dbReference type="ARBA" id="ARBA00023136"/>
    </source>
</evidence>